<dbReference type="InterPro" id="IPR013877">
    <property type="entry name" value="YAP-bd/ALF4/Glomulin"/>
</dbReference>
<sequence length="583" mass="65607">MAVDQLSDIVQRCQRIENDSYTSEDYDSFQSAAQKCIEEGHSAQVLSIIIDDKNKGIVRCMGWNLVGTLVQAVLKNDNRNLSHNHAILTHLLQICSPKELLVSLLEQVEAAGPDVITETLMFLLKPLQKVLLKFGSKKAAFLGMALSTLMNQVARLPLTGEEEGTEGLCQCCSEMLWFVKPFVEEVKVNNCSGVGRDEELKLEILKFCMKSLREPLLAVQLTDRDQQEVSTLCEFASEILAILSGIGESLPDLLCHMYLKKHAAPGFLEEEVRYPTESLANLAYLLFVHHIAIETFPAVLSPVFILQCNMEYIEFLLSRTEESHLQRGLDLYEKSLVRVEDSSLSVELLELKTFISVPQNLVKVMTMCPVHHLRSIGLSVFQLSIVKFNLQAKYKFLRCMFRTSHHSGVEGVIIKNVKNLVDFSLRPGNGNAWFQGAHLMPLLRLVLSLPQGAETDLLQNLDRIMESLNLLRYLLIRDKECHNETGIWTEVHAIHDGFITPLRLGLNMSKAHYEAELKSLNTKNTTRGHSKVDCTITVGNENLPNLTPDMQLEALYSALSTFELIECVLGRVEEVMEARPQTA</sequence>
<dbReference type="PANTHER" id="PTHR15430">
    <property type="entry name" value="GLOMULIN"/>
    <property type="match status" value="1"/>
</dbReference>
<protein>
    <recommendedName>
        <fullName evidence="3">Glomulin</fullName>
    </recommendedName>
</protein>
<proteinExistence type="predicted"/>
<dbReference type="EMBL" id="JBHFQA010000023">
    <property type="protein sequence ID" value="KAL2078503.1"/>
    <property type="molecule type" value="Genomic_DNA"/>
</dbReference>
<dbReference type="PANTHER" id="PTHR15430:SF1">
    <property type="entry name" value="GLOMULIN"/>
    <property type="match status" value="1"/>
</dbReference>
<evidence type="ECO:0000313" key="1">
    <source>
        <dbReference type="EMBL" id="KAL2078503.1"/>
    </source>
</evidence>
<dbReference type="Proteomes" id="UP001591681">
    <property type="component" value="Unassembled WGS sequence"/>
</dbReference>
<evidence type="ECO:0008006" key="3">
    <source>
        <dbReference type="Google" id="ProtNLM"/>
    </source>
</evidence>
<keyword evidence="2" id="KW-1185">Reference proteome</keyword>
<reference evidence="1 2" key="1">
    <citation type="submission" date="2024-09" db="EMBL/GenBank/DDBJ databases">
        <title>A chromosome-level genome assembly of Gray's grenadier anchovy, Coilia grayii.</title>
        <authorList>
            <person name="Fu Z."/>
        </authorList>
    </citation>
    <scope>NUCLEOTIDE SEQUENCE [LARGE SCALE GENOMIC DNA]</scope>
    <source>
        <strain evidence="1">G4</strain>
        <tissue evidence="1">Muscle</tissue>
    </source>
</reference>
<gene>
    <name evidence="1" type="ORF">ACEWY4_026188</name>
</gene>
<dbReference type="AlphaFoldDB" id="A0ABD1IU49"/>
<organism evidence="1 2">
    <name type="scientific">Coilia grayii</name>
    <name type="common">Gray's grenadier anchovy</name>
    <dbReference type="NCBI Taxonomy" id="363190"/>
    <lineage>
        <taxon>Eukaryota</taxon>
        <taxon>Metazoa</taxon>
        <taxon>Chordata</taxon>
        <taxon>Craniata</taxon>
        <taxon>Vertebrata</taxon>
        <taxon>Euteleostomi</taxon>
        <taxon>Actinopterygii</taxon>
        <taxon>Neopterygii</taxon>
        <taxon>Teleostei</taxon>
        <taxon>Clupei</taxon>
        <taxon>Clupeiformes</taxon>
        <taxon>Clupeoidei</taxon>
        <taxon>Engraulidae</taxon>
        <taxon>Coilinae</taxon>
        <taxon>Coilia</taxon>
    </lineage>
</organism>
<name>A0ABD1IU49_9TELE</name>
<accession>A0ABD1IU49</accession>
<evidence type="ECO:0000313" key="2">
    <source>
        <dbReference type="Proteomes" id="UP001591681"/>
    </source>
</evidence>
<comment type="caution">
    <text evidence="1">The sequence shown here is derived from an EMBL/GenBank/DDBJ whole genome shotgun (WGS) entry which is preliminary data.</text>
</comment>
<dbReference type="InterPro" id="IPR019516">
    <property type="entry name" value="Glomulin/ALF4"/>
</dbReference>
<dbReference type="Pfam" id="PF08568">
    <property type="entry name" value="Kinetochor_Ybp2"/>
    <property type="match status" value="1"/>
</dbReference>